<dbReference type="OrthoDB" id="416786at2759"/>
<evidence type="ECO:0000256" key="1">
    <source>
        <dbReference type="ARBA" id="ARBA00004685"/>
    </source>
</evidence>
<dbReference type="Gene3D" id="3.30.559.10">
    <property type="entry name" value="Chloramphenicol acetyltransferase-like domain"/>
    <property type="match status" value="2"/>
</dbReference>
<dbReference type="InterPro" id="IPR045851">
    <property type="entry name" value="AMP-bd_C_sf"/>
</dbReference>
<comment type="pathway">
    <text evidence="1">Mycotoxin biosynthesis.</text>
</comment>
<dbReference type="PROSITE" id="PS50075">
    <property type="entry name" value="CARRIER"/>
    <property type="match status" value="1"/>
</dbReference>
<dbReference type="EMBL" id="KZ678137">
    <property type="protein sequence ID" value="PSN65087.1"/>
    <property type="molecule type" value="Genomic_DNA"/>
</dbReference>
<dbReference type="GO" id="GO:0016874">
    <property type="term" value="F:ligase activity"/>
    <property type="evidence" value="ECO:0007669"/>
    <property type="project" value="UniProtKB-KW"/>
</dbReference>
<evidence type="ECO:0000256" key="4">
    <source>
        <dbReference type="ARBA" id="ARBA00022598"/>
    </source>
</evidence>
<dbReference type="InterPro" id="IPR010071">
    <property type="entry name" value="AA_adenyl_dom"/>
</dbReference>
<evidence type="ECO:0000313" key="8">
    <source>
        <dbReference type="Proteomes" id="UP000240883"/>
    </source>
</evidence>
<evidence type="ECO:0000259" key="6">
    <source>
        <dbReference type="PROSITE" id="PS50075"/>
    </source>
</evidence>
<dbReference type="Gene3D" id="3.30.300.30">
    <property type="match status" value="1"/>
</dbReference>
<evidence type="ECO:0000256" key="3">
    <source>
        <dbReference type="ARBA" id="ARBA00022553"/>
    </source>
</evidence>
<comment type="similarity">
    <text evidence="5">Belongs to the NRP synthetase family.</text>
</comment>
<keyword evidence="3" id="KW-0597">Phosphoprotein</keyword>
<feature type="non-terminal residue" evidence="7">
    <location>
        <position position="1353"/>
    </location>
</feature>
<dbReference type="SUPFAM" id="SSF52777">
    <property type="entry name" value="CoA-dependent acyltransferases"/>
    <property type="match status" value="4"/>
</dbReference>
<dbReference type="Pfam" id="PF00550">
    <property type="entry name" value="PP-binding"/>
    <property type="match status" value="1"/>
</dbReference>
<dbReference type="CDD" id="cd05918">
    <property type="entry name" value="A_NRPS_SidN3_like"/>
    <property type="match status" value="1"/>
</dbReference>
<gene>
    <name evidence="7" type="ORF">BS50DRAFT_527198</name>
</gene>
<reference evidence="7 8" key="1">
    <citation type="journal article" date="2018" name="Front. Microbiol.">
        <title>Genome-Wide Analysis of Corynespora cassiicola Leaf Fall Disease Putative Effectors.</title>
        <authorList>
            <person name="Lopez D."/>
            <person name="Ribeiro S."/>
            <person name="Label P."/>
            <person name="Fumanal B."/>
            <person name="Venisse J.S."/>
            <person name="Kohler A."/>
            <person name="de Oliveira R.R."/>
            <person name="Labutti K."/>
            <person name="Lipzen A."/>
            <person name="Lail K."/>
            <person name="Bauer D."/>
            <person name="Ohm R.A."/>
            <person name="Barry K.W."/>
            <person name="Spatafora J."/>
            <person name="Grigoriev I.V."/>
            <person name="Martin F.M."/>
            <person name="Pujade-Renaud V."/>
        </authorList>
    </citation>
    <scope>NUCLEOTIDE SEQUENCE [LARGE SCALE GENOMIC DNA]</scope>
    <source>
        <strain evidence="7 8">Philippines</strain>
    </source>
</reference>
<keyword evidence="2" id="KW-0596">Phosphopantetheine</keyword>
<dbReference type="InterPro" id="IPR000873">
    <property type="entry name" value="AMP-dep_synth/lig_dom"/>
</dbReference>
<dbReference type="Proteomes" id="UP000240883">
    <property type="component" value="Unassembled WGS sequence"/>
</dbReference>
<evidence type="ECO:0000313" key="7">
    <source>
        <dbReference type="EMBL" id="PSN65087.1"/>
    </source>
</evidence>
<protein>
    <submittedName>
        <fullName evidence="7">Acetyl-CoA synthetase-like protein</fullName>
    </submittedName>
</protein>
<dbReference type="SUPFAM" id="SSF47336">
    <property type="entry name" value="ACP-like"/>
    <property type="match status" value="1"/>
</dbReference>
<feature type="domain" description="Carrier" evidence="6">
    <location>
        <begin position="540"/>
        <end position="616"/>
    </location>
</feature>
<dbReference type="InterPro" id="IPR036736">
    <property type="entry name" value="ACP-like_sf"/>
</dbReference>
<dbReference type="FunFam" id="3.30.559.10:FF:000016">
    <property type="entry name" value="Nonribosomal peptide synthase Pes1"/>
    <property type="match status" value="1"/>
</dbReference>
<dbReference type="SUPFAM" id="SSF56801">
    <property type="entry name" value="Acetyl-CoA synthetase-like"/>
    <property type="match status" value="1"/>
</dbReference>
<dbReference type="Gene3D" id="3.40.50.12780">
    <property type="entry name" value="N-terminal domain of ligase-like"/>
    <property type="match status" value="1"/>
</dbReference>
<dbReference type="PROSITE" id="PS00012">
    <property type="entry name" value="PHOSPHOPANTETHEINE"/>
    <property type="match status" value="1"/>
</dbReference>
<keyword evidence="4" id="KW-0436">Ligase</keyword>
<name>A0A2T2NI28_CORCC</name>
<dbReference type="InterPro" id="IPR006162">
    <property type="entry name" value="Ppantetheine_attach_site"/>
</dbReference>
<dbReference type="FunFam" id="3.40.50.980:FF:000001">
    <property type="entry name" value="Non-ribosomal peptide synthetase"/>
    <property type="match status" value="1"/>
</dbReference>
<dbReference type="Pfam" id="PF00668">
    <property type="entry name" value="Condensation"/>
    <property type="match status" value="2"/>
</dbReference>
<dbReference type="PANTHER" id="PTHR45398:SF1">
    <property type="entry name" value="ENZYME, PUTATIVE (JCVI)-RELATED"/>
    <property type="match status" value="1"/>
</dbReference>
<dbReference type="InterPro" id="IPR001242">
    <property type="entry name" value="Condensation_dom"/>
</dbReference>
<dbReference type="InterPro" id="IPR009081">
    <property type="entry name" value="PP-bd_ACP"/>
</dbReference>
<dbReference type="Gene3D" id="3.30.559.30">
    <property type="entry name" value="Nonribosomal peptide synthetase, condensation domain"/>
    <property type="match status" value="2"/>
</dbReference>
<dbReference type="PANTHER" id="PTHR45398">
    <property type="match status" value="1"/>
</dbReference>
<dbReference type="Gene3D" id="1.10.1200.10">
    <property type="entry name" value="ACP-like"/>
    <property type="match status" value="1"/>
</dbReference>
<accession>A0A2T2NI28</accession>
<sequence>MSVLDNCFIETCVHHLITRHVREDPNKESVACSNGKSLSYSELDDAANRVAAQLRALGAGPDGLVPVCFEKSVWTVVAIFAVLKAGAAFVLLDPSYPDDRIRTIIQKSKADIAITSPSHYSKLSPFVRSTITLDEESLAAFPLPSVYSTSPENEMVQPSNLAYAVFTSGSTGQPKGVLIEHRSFHHCFSGWAGPARFNREMRCLQFASYSFDASILEILGTLVAGGTVCVVSDSERLDSSALVRAASQLRVNWTILTPSFMKLLPVNGIPTLKTLVSGGEAMQQILLERWADKVELIAMYGPSEATIACTCTEPMTVSSDYRSIGKPFLGRCWVVNPDDDQQLMTDGEVGELVIEGPHVGRGYLDEAQKTAAAFISRPTWHQTLFPQEQGPHAFYKTGDLCHRDQEGSLIFMGRKDFQVKVNGQRTELCEIEHKFQQYLDPEESIVVELVKSTADKSVLVAFVASNDNGTDESEFQQHIEARMSEVEKRARKDLPEFMIPTLYFAIRRMPVTLNGKIDRKSLQSLGAARLADTQPTATERGASTTEAALRTVWSNVLNVPEDSIGLEKTFQSLGGDSISAMQIVSQARSVGFKLTVQRILLDRTIKKMAASLEQSVLAQAQSPEATGEEYEEELDTPFKLSPIQQLFFDISPKGESHYNISYLLRIAEKVKVETLMAAFEAVVARHGMLRARFGKVGKGRWFQSITDDVKNSFGMGVHNIASLTELMPIISTSQRSLDIEEGPLVRAEFIKMGGEELLFVCGHHLVTDFVSFRVMLLQTEKMLRSGNMALPPPYSFQKWVKEQEIHAKQLDNSKTCLPYELPVPDLEFWGLDGETNVWGDSVVETLALSREVTALMMGGAGNSEPRASAADMLLAGVIHGFREAFPEREVPAIYVEGHGREPWEGNIDLSTTVSWFTTITPILVSVEDQQDPMTTLLDTQDARERIVANGFPYFSSKFFGSRQQQPQQPQQRNHDMEITFNYAGMYQQFEGAGAYFQEMADFNFLNLDGMSPSLRRFGVVDVFGTVQHGEVVLSFSYNGRMKHQERLAKWMRASERAITRIAAQCSEAETMGHAKPAKRFRLLKVPPSRAQDFVLSVLQRIGADDASMVEDIYPCTPLQQGIMLSRIGGRGLYDSQFVFEVQSEDEQEVIDLGKLTAAWQAVVDRHATLRTIMVESSRKDGTFDQVVLSEVRAAIEVADGGIEQVAAAKWTARRPEHRLVVSQTCPTRAVLRLDINHVLIDGASSAPLLRDLELAYYGLLDGAVRHQYSDYVGHVTEREQADVLDFWKRRLAQVEACALPLLADGYAGADEVHSVAVPVETTAKALGAFCRKQGVTMADLLKTAWAVILRRYT</sequence>
<keyword evidence="8" id="KW-1185">Reference proteome</keyword>
<proteinExistence type="inferred from homology"/>
<dbReference type="InterPro" id="IPR042099">
    <property type="entry name" value="ANL_N_sf"/>
</dbReference>
<dbReference type="FunFam" id="3.40.50.12780:FF:000014">
    <property type="entry name" value="Nonribosomal peptide synthetase 1"/>
    <property type="match status" value="1"/>
</dbReference>
<dbReference type="FunFam" id="3.30.559.30:FF:000002">
    <property type="entry name" value="Nonribosomal peptide synthase Pes1"/>
    <property type="match status" value="1"/>
</dbReference>
<dbReference type="Pfam" id="PF00501">
    <property type="entry name" value="AMP-binding"/>
    <property type="match status" value="1"/>
</dbReference>
<evidence type="ECO:0000256" key="5">
    <source>
        <dbReference type="ARBA" id="ARBA00029454"/>
    </source>
</evidence>
<evidence type="ECO:0000256" key="2">
    <source>
        <dbReference type="ARBA" id="ARBA00022450"/>
    </source>
</evidence>
<dbReference type="STRING" id="1448308.A0A2T2NI28"/>
<dbReference type="InterPro" id="IPR023213">
    <property type="entry name" value="CAT-like_dom_sf"/>
</dbReference>
<dbReference type="NCBIfam" id="TIGR01733">
    <property type="entry name" value="AA-adenyl-dom"/>
    <property type="match status" value="1"/>
</dbReference>
<organism evidence="7 8">
    <name type="scientific">Corynespora cassiicola Philippines</name>
    <dbReference type="NCBI Taxonomy" id="1448308"/>
    <lineage>
        <taxon>Eukaryota</taxon>
        <taxon>Fungi</taxon>
        <taxon>Dikarya</taxon>
        <taxon>Ascomycota</taxon>
        <taxon>Pezizomycotina</taxon>
        <taxon>Dothideomycetes</taxon>
        <taxon>Pleosporomycetidae</taxon>
        <taxon>Pleosporales</taxon>
        <taxon>Corynesporascaceae</taxon>
        <taxon>Corynespora</taxon>
    </lineage>
</organism>